<protein>
    <recommendedName>
        <fullName evidence="5">YD repeat-containing protein</fullName>
    </recommendedName>
</protein>
<feature type="region of interest" description="Disordered" evidence="1">
    <location>
        <begin position="20"/>
        <end position="44"/>
    </location>
</feature>
<keyword evidence="2" id="KW-0732">Signal</keyword>
<dbReference type="EMBL" id="WJYA01000004">
    <property type="protein sequence ID" value="MTE26663.1"/>
    <property type="molecule type" value="Genomic_DNA"/>
</dbReference>
<evidence type="ECO:0000256" key="2">
    <source>
        <dbReference type="SAM" id="SignalP"/>
    </source>
</evidence>
<feature type="compositionally biased region" description="Acidic residues" evidence="1">
    <location>
        <begin position="31"/>
        <end position="41"/>
    </location>
</feature>
<evidence type="ECO:0008006" key="5">
    <source>
        <dbReference type="Google" id="ProtNLM"/>
    </source>
</evidence>
<dbReference type="AlphaFoldDB" id="A0A7K1GBX5"/>
<dbReference type="Proteomes" id="UP000447545">
    <property type="component" value="Unassembled WGS sequence"/>
</dbReference>
<feature type="chain" id="PRO_5029866294" description="YD repeat-containing protein" evidence="2">
    <location>
        <begin position="17"/>
        <end position="311"/>
    </location>
</feature>
<feature type="signal peptide" evidence="2">
    <location>
        <begin position="1"/>
        <end position="16"/>
    </location>
</feature>
<sequence>MKKLLLLLLTLSLVTACENEPLDSGLTGQDGSDDGGDDGSESSDLTLSLYELDTDLSVNFLGLSIQTVTNSDINISNDKIVSSTTSVSVEGSPSETENQSFTRNASGQITSNISVNSEGQTTNEYIISYSDGSVSQITYDYYEDDFDDYVYNFTYDGNAITRTEVGSSISTVFTLDGFGRVIKKESFDGTFLIQTESLTYTGTGNINTSTASGEFDSNNSYDFDDNTNPLQVVYNDNYLLNFLTDDYSDEIGPLVAQFHSSNNWNGATFSGETFTFDLEYNTSGRITSRDIVYDFGEDLMVEINERFTYVN</sequence>
<proteinExistence type="predicted"/>
<reference evidence="3 4" key="1">
    <citation type="submission" date="2019-11" db="EMBL/GenBank/DDBJ databases">
        <title>Winogradskyella ouciana sp. nov., isolated from the hadal seawater of the Mariana Trench.</title>
        <authorList>
            <person name="Liu R."/>
        </authorList>
    </citation>
    <scope>NUCLEOTIDE SEQUENCE [LARGE SCALE GENOMIC DNA]</scope>
    <source>
        <strain evidence="3 4">ZXX205</strain>
    </source>
</reference>
<name>A0A7K1GBX5_9FLAO</name>
<evidence type="ECO:0000256" key="1">
    <source>
        <dbReference type="SAM" id="MobiDB-lite"/>
    </source>
</evidence>
<comment type="caution">
    <text evidence="3">The sequence shown here is derived from an EMBL/GenBank/DDBJ whole genome shotgun (WGS) entry which is preliminary data.</text>
</comment>
<keyword evidence="4" id="KW-1185">Reference proteome</keyword>
<gene>
    <name evidence="3" type="ORF">F1003_06920</name>
</gene>
<dbReference type="PROSITE" id="PS51257">
    <property type="entry name" value="PROKAR_LIPOPROTEIN"/>
    <property type="match status" value="1"/>
</dbReference>
<dbReference type="Gene3D" id="2.180.10.10">
    <property type="entry name" value="RHS repeat-associated core"/>
    <property type="match status" value="1"/>
</dbReference>
<dbReference type="RefSeq" id="WP_155088475.1">
    <property type="nucleotide sequence ID" value="NZ_WJYA01000004.1"/>
</dbReference>
<organism evidence="3 4">
    <name type="scientific">Winogradskyella ouciana</name>
    <dbReference type="NCBI Taxonomy" id="2608631"/>
    <lineage>
        <taxon>Bacteria</taxon>
        <taxon>Pseudomonadati</taxon>
        <taxon>Bacteroidota</taxon>
        <taxon>Flavobacteriia</taxon>
        <taxon>Flavobacteriales</taxon>
        <taxon>Flavobacteriaceae</taxon>
        <taxon>Winogradskyella</taxon>
    </lineage>
</organism>
<accession>A0A7K1GBX5</accession>
<evidence type="ECO:0000313" key="4">
    <source>
        <dbReference type="Proteomes" id="UP000447545"/>
    </source>
</evidence>
<evidence type="ECO:0000313" key="3">
    <source>
        <dbReference type="EMBL" id="MTE26663.1"/>
    </source>
</evidence>